<gene>
    <name evidence="2" type="ORF">C3L33_17322</name>
</gene>
<accession>A0A6A4KSZ9</accession>
<dbReference type="AlphaFoldDB" id="A0A6A4KSZ9"/>
<sequence>MEPLEVGSSGAQAVDKQMVALEVELVSTEAIPAVEGLTELQARGSSTKASPVEGERSDASCTSLATGGITGDWKFVKLPRVQIEEGTTLCIRGEDGVVKLKDRSSGLEVILSPESLFAGVKEEYQSKLISIFERRPDTFMRLGELSSLFAKTILEAFGGFLERLERTELTKVSQAEFDELLQILGNLSRGLLRVQWIEDRVRKMAARARSRCLFSELKVVDQKIIELDGKKKKLLEEALEFDRNSQGDFDINGNVAQ</sequence>
<reference evidence="2 3" key="1">
    <citation type="journal article" date="2019" name="Genome Biol. Evol.">
        <title>The Rhododendron genome and chromosomal organization provide insight into shared whole-genome duplications across the heath family (Ericaceae).</title>
        <authorList>
            <person name="Soza V.L."/>
            <person name="Lindsley D."/>
            <person name="Waalkes A."/>
            <person name="Ramage E."/>
            <person name="Patwardhan R.P."/>
            <person name="Burton J.N."/>
            <person name="Adey A."/>
            <person name="Kumar A."/>
            <person name="Qiu R."/>
            <person name="Shendure J."/>
            <person name="Hall B."/>
        </authorList>
    </citation>
    <scope>NUCLEOTIDE SEQUENCE [LARGE SCALE GENOMIC DNA]</scope>
    <source>
        <strain evidence="2">RSF 1966-606</strain>
    </source>
</reference>
<name>A0A6A4KSZ9_9ERIC</name>
<organism evidence="2 3">
    <name type="scientific">Rhododendron williamsianum</name>
    <dbReference type="NCBI Taxonomy" id="262921"/>
    <lineage>
        <taxon>Eukaryota</taxon>
        <taxon>Viridiplantae</taxon>
        <taxon>Streptophyta</taxon>
        <taxon>Embryophyta</taxon>
        <taxon>Tracheophyta</taxon>
        <taxon>Spermatophyta</taxon>
        <taxon>Magnoliopsida</taxon>
        <taxon>eudicotyledons</taxon>
        <taxon>Gunneridae</taxon>
        <taxon>Pentapetalae</taxon>
        <taxon>asterids</taxon>
        <taxon>Ericales</taxon>
        <taxon>Ericaceae</taxon>
        <taxon>Ericoideae</taxon>
        <taxon>Rhodoreae</taxon>
        <taxon>Rhododendron</taxon>
    </lineage>
</organism>
<comment type="caution">
    <text evidence="2">The sequence shown here is derived from an EMBL/GenBank/DDBJ whole genome shotgun (WGS) entry which is preliminary data.</text>
</comment>
<evidence type="ECO:0000313" key="2">
    <source>
        <dbReference type="EMBL" id="KAE9450776.1"/>
    </source>
</evidence>
<evidence type="ECO:0000313" key="3">
    <source>
        <dbReference type="Proteomes" id="UP000428333"/>
    </source>
</evidence>
<dbReference type="Proteomes" id="UP000428333">
    <property type="component" value="Linkage Group LG10"/>
</dbReference>
<feature type="non-terminal residue" evidence="2">
    <location>
        <position position="257"/>
    </location>
</feature>
<keyword evidence="3" id="KW-1185">Reference proteome</keyword>
<feature type="non-terminal residue" evidence="2">
    <location>
        <position position="1"/>
    </location>
</feature>
<dbReference type="OrthoDB" id="1684477at2759"/>
<feature type="region of interest" description="Disordered" evidence="1">
    <location>
        <begin position="42"/>
        <end position="61"/>
    </location>
</feature>
<dbReference type="EMBL" id="QEFC01002757">
    <property type="protein sequence ID" value="KAE9450776.1"/>
    <property type="molecule type" value="Genomic_DNA"/>
</dbReference>
<evidence type="ECO:0000256" key="1">
    <source>
        <dbReference type="SAM" id="MobiDB-lite"/>
    </source>
</evidence>
<protein>
    <submittedName>
        <fullName evidence="2">Uncharacterized protein</fullName>
    </submittedName>
</protein>
<proteinExistence type="predicted"/>